<gene>
    <name evidence="1" type="ORF">SS50377_13122</name>
    <name evidence="2" type="ORF">SS50377_25202</name>
</gene>
<sequence length="134" mass="14702">MNPCRDVFQSHPGTYSSLETADIRFQSFDDPGQYEVRPLVARGYGNLAPASITTAGGTSTTSKPGLQQLVLGVFLCRVTYVKGPGYHCRSRLTDQANIPDTSIIRTICHRSEDNRQPRQVACSVTGAQRFVGCY</sequence>
<evidence type="ECO:0000313" key="3">
    <source>
        <dbReference type="Proteomes" id="UP000018208"/>
    </source>
</evidence>
<keyword evidence="3" id="KW-1185">Reference proteome</keyword>
<dbReference type="AlphaFoldDB" id="V6M116"/>
<organism evidence="1">
    <name type="scientific">Spironucleus salmonicida</name>
    <dbReference type="NCBI Taxonomy" id="348837"/>
    <lineage>
        <taxon>Eukaryota</taxon>
        <taxon>Metamonada</taxon>
        <taxon>Diplomonadida</taxon>
        <taxon>Hexamitidae</taxon>
        <taxon>Hexamitinae</taxon>
        <taxon>Spironucleus</taxon>
    </lineage>
</organism>
<proteinExistence type="predicted"/>
<dbReference type="VEuPathDB" id="GiardiaDB:SS50377_25202"/>
<dbReference type="EMBL" id="AUWU02000005">
    <property type="protein sequence ID" value="KAH0573084.1"/>
    <property type="molecule type" value="Genomic_DNA"/>
</dbReference>
<evidence type="ECO:0000313" key="1">
    <source>
        <dbReference type="EMBL" id="EST46859.1"/>
    </source>
</evidence>
<name>V6M116_9EUKA</name>
<evidence type="ECO:0000313" key="2">
    <source>
        <dbReference type="EMBL" id="KAH0573084.1"/>
    </source>
</evidence>
<dbReference type="EMBL" id="KI546059">
    <property type="protein sequence ID" value="EST46859.1"/>
    <property type="molecule type" value="Genomic_DNA"/>
</dbReference>
<reference evidence="1 2" key="1">
    <citation type="journal article" date="2014" name="PLoS Genet.">
        <title>The Genome of Spironucleus salmonicida Highlights a Fish Pathogen Adapted to Fluctuating Environments.</title>
        <authorList>
            <person name="Xu F."/>
            <person name="Jerlstrom-Hultqvist J."/>
            <person name="Einarsson E."/>
            <person name="Astvaldsson A."/>
            <person name="Svard S.G."/>
            <person name="Andersson J.O."/>
        </authorList>
    </citation>
    <scope>NUCLEOTIDE SEQUENCE</scope>
    <source>
        <strain evidence="2">ATCC 50377</strain>
    </source>
</reference>
<accession>V6M116</accession>
<reference evidence="2" key="2">
    <citation type="submission" date="2020-12" db="EMBL/GenBank/DDBJ databases">
        <title>New Spironucleus salmonicida genome in near-complete chromosomes.</title>
        <authorList>
            <person name="Xu F."/>
            <person name="Kurt Z."/>
            <person name="Jimenez-Gonzalez A."/>
            <person name="Astvaldsson A."/>
            <person name="Andersson J.O."/>
            <person name="Svard S.G."/>
        </authorList>
    </citation>
    <scope>NUCLEOTIDE SEQUENCE</scope>
    <source>
        <strain evidence="2">ATCC 50377</strain>
    </source>
</reference>
<dbReference type="Proteomes" id="UP000018208">
    <property type="component" value="Unassembled WGS sequence"/>
</dbReference>
<protein>
    <submittedName>
        <fullName evidence="1">Uncharacterized protein</fullName>
    </submittedName>
</protein>